<keyword evidence="2" id="KW-1185">Reference proteome</keyword>
<proteinExistence type="predicted"/>
<dbReference type="Proteomes" id="UP000003639">
    <property type="component" value="Unassembled WGS sequence"/>
</dbReference>
<dbReference type="STRING" id="411467.BACCAP_03141"/>
<dbReference type="AlphaFoldDB" id="A6NY42"/>
<reference evidence="1 2" key="2">
    <citation type="submission" date="2007-06" db="EMBL/GenBank/DDBJ databases">
        <title>Draft genome sequence of Pseudoflavonifractor capillosus ATCC 29799.</title>
        <authorList>
            <person name="Sudarsanam P."/>
            <person name="Ley R."/>
            <person name="Guruge J."/>
            <person name="Turnbaugh P.J."/>
            <person name="Mahowald M."/>
            <person name="Liep D."/>
            <person name="Gordon J."/>
        </authorList>
    </citation>
    <scope>NUCLEOTIDE SEQUENCE [LARGE SCALE GENOMIC DNA]</scope>
    <source>
        <strain evidence="1 2">ATCC 29799</strain>
    </source>
</reference>
<organism evidence="1 2">
    <name type="scientific">Pseudoflavonifractor capillosus ATCC 29799</name>
    <dbReference type="NCBI Taxonomy" id="411467"/>
    <lineage>
        <taxon>Bacteria</taxon>
        <taxon>Bacillati</taxon>
        <taxon>Bacillota</taxon>
        <taxon>Clostridia</taxon>
        <taxon>Eubacteriales</taxon>
        <taxon>Oscillospiraceae</taxon>
        <taxon>Pseudoflavonifractor</taxon>
    </lineage>
</organism>
<sequence>MIHVYEDNPNTLLSKLFLSAYPEEEQDKIQYSEGATKLISVAWKILQEDSSARVALYVDISPDNINTLHTYNRLATYAQGYVGRLFVFPVLSAEYYFLKSVSGLLEDSDDLRRCLMVLPWLDSSLVATEDDHRFVTSFEKYCKLFLLKAVPDCMKHTRRVGGFANGLYGYYFERTCACDGCWAGCTDSPKTKGEGFVRQHPLFPVLDKSGERTRITDREALTINRFLCASHDAFVGRFIGDCEVDKLIPLYSLSADEYARAYKKYKLKKFPGSISPVNLIERI</sequence>
<evidence type="ECO:0000313" key="2">
    <source>
        <dbReference type="Proteomes" id="UP000003639"/>
    </source>
</evidence>
<evidence type="ECO:0000313" key="1">
    <source>
        <dbReference type="EMBL" id="EDM99212.1"/>
    </source>
</evidence>
<comment type="caution">
    <text evidence="1">The sequence shown here is derived from an EMBL/GenBank/DDBJ whole genome shotgun (WGS) entry which is preliminary data.</text>
</comment>
<dbReference type="EMBL" id="AAXG02000028">
    <property type="protein sequence ID" value="EDM99212.1"/>
    <property type="molecule type" value="Genomic_DNA"/>
</dbReference>
<reference evidence="1 2" key="1">
    <citation type="submission" date="2007-04" db="EMBL/GenBank/DDBJ databases">
        <authorList>
            <person name="Fulton L."/>
            <person name="Clifton S."/>
            <person name="Fulton B."/>
            <person name="Xu J."/>
            <person name="Minx P."/>
            <person name="Pepin K.H."/>
            <person name="Johnson M."/>
            <person name="Thiruvilangam P."/>
            <person name="Bhonagiri V."/>
            <person name="Nash W.E."/>
            <person name="Mardis E.R."/>
            <person name="Wilson R.K."/>
        </authorList>
    </citation>
    <scope>NUCLEOTIDE SEQUENCE [LARGE SCALE GENOMIC DNA]</scope>
    <source>
        <strain evidence="1 2">ATCC 29799</strain>
    </source>
</reference>
<gene>
    <name evidence="1" type="ORF">BACCAP_03141</name>
</gene>
<name>A6NY42_9FIRM</name>
<accession>A6NY42</accession>
<protein>
    <submittedName>
        <fullName evidence="1">Uncharacterized protein</fullName>
    </submittedName>
</protein>